<evidence type="ECO:0000313" key="3">
    <source>
        <dbReference type="EMBL" id="RIT25925.1"/>
    </source>
</evidence>
<organism evidence="3 4">
    <name type="scientific">Mycobacteroides abscessus</name>
    <dbReference type="NCBI Taxonomy" id="36809"/>
    <lineage>
        <taxon>Bacteria</taxon>
        <taxon>Bacillati</taxon>
        <taxon>Actinomycetota</taxon>
        <taxon>Actinomycetes</taxon>
        <taxon>Mycobacteriales</taxon>
        <taxon>Mycobacteriaceae</taxon>
        <taxon>Mycobacteroides</taxon>
    </lineage>
</organism>
<accession>A0ABD7HFD3</accession>
<feature type="domain" description="DNA primase/polymerase bifunctional N-terminal" evidence="2">
    <location>
        <begin position="44"/>
        <end position="202"/>
    </location>
</feature>
<feature type="region of interest" description="Disordered" evidence="1">
    <location>
        <begin position="1"/>
        <end position="33"/>
    </location>
</feature>
<reference evidence="3 4" key="1">
    <citation type="submission" date="2018-08" db="EMBL/GenBank/DDBJ databases">
        <title>Linezolid Resistance in Mycobacterium abscessus: MIC Distribution and Comprehensive Investigation of Resistance Mechanisms.</title>
        <authorList>
            <person name="Ye M."/>
            <person name="Xu L."/>
            <person name="Zou Y."/>
            <person name="Li B."/>
            <person name="Guo Q."/>
            <person name="Zhang Y."/>
            <person name="Zhan M."/>
            <person name="Xu B."/>
            <person name="Yu F."/>
            <person name="Zhang Z."/>
            <person name="Chu H."/>
        </authorList>
    </citation>
    <scope>NUCLEOTIDE SEQUENCE [LARGE SCALE GENOMIC DNA]</scope>
    <source>
        <strain evidence="3 4">G143</strain>
    </source>
</reference>
<proteinExistence type="predicted"/>
<dbReference type="EMBL" id="QXBN01000083">
    <property type="protein sequence ID" value="RIT25925.1"/>
    <property type="molecule type" value="Genomic_DNA"/>
</dbReference>
<sequence>MVTQSADNSQTKKLTRRKTGSAATQTASARSLPDVSGLPLADAALAYGSAGLAVLPVNPARPKNPGSYVGKGWPDQSSTDAEQITAWWQRWPNASIAIHTGKSDLVAFDLDIDVLPDELAWMRSGLFQATRTCGERGHYVFATADTFVSGHLALTNGTVVGEVRSGNSVIVAAPSPHHKAKTEGGQYRWHRPGVIPALPEAADTYLRTSARRLSAQHQGAAEPITDETVRQFLAQATGNSRPKALASLTRKVSAARAGTRDEVRDALRIAAGEARVGLYPFARAIVEIESAARDSYAARAAAGEQGAGFDAHIGAHDYNRLVVNGVTLALSRSIEDLRAEANRAFGTDNRDTAGTFDNLTFQRAALAVDDEAFWTSRAVLTDLRQFARTRRVAPWAVLGYVLARAVCAIPPHVVLPALVGSEASLNLFVALVGPSGAGKGGASGAAKSWLRTDPETVTATLGSGEGMAKVYAYKQKPTSANPAWTQVGLESAVLFDAPEVDNLAALSARNASTLLPQLRSAYSGEDLGFSYADPAKSVRLCAYRYRLCLTVGVQPGRGSGLLDDADGGTPQRFVWLPTTDPDIPDEAPETPAAYELPIWPTNAGASKIALGATSALGLLDVPAKPGDLHTLTIPNVARTAIDEHRRKMLRGDTGTDPLDGHRLLCRLKVAAALMWLDRRTDEVSEQDWELAGTVMAVSDATRRSVVAALADKAQAANKARGRADTVRAVAAEEARADLDAERIERITRNVVSILEDFGGEESRSNVRKKIAKQDRTFFEDHVEQDLIEAGLIEKVEHEYRGTKGFRLRLIEGSVSK</sequence>
<feature type="compositionally biased region" description="Polar residues" evidence="1">
    <location>
        <begin position="1"/>
        <end position="12"/>
    </location>
</feature>
<comment type="caution">
    <text evidence="3">The sequence shown here is derived from an EMBL/GenBank/DDBJ whole genome shotgun (WGS) entry which is preliminary data.</text>
</comment>
<evidence type="ECO:0000313" key="4">
    <source>
        <dbReference type="Proteomes" id="UP000284557"/>
    </source>
</evidence>
<dbReference type="SUPFAM" id="SSF56747">
    <property type="entry name" value="Prim-pol domain"/>
    <property type="match status" value="1"/>
</dbReference>
<dbReference type="RefSeq" id="WP_119596658.1">
    <property type="nucleotide sequence ID" value="NZ_QXBN01000083.1"/>
</dbReference>
<name>A0ABD7HFD3_9MYCO</name>
<dbReference type="Pfam" id="PF09250">
    <property type="entry name" value="Prim-Pol"/>
    <property type="match status" value="1"/>
</dbReference>
<dbReference type="Proteomes" id="UP000284557">
    <property type="component" value="Unassembled WGS sequence"/>
</dbReference>
<dbReference type="SMART" id="SM00943">
    <property type="entry name" value="Prim-Pol"/>
    <property type="match status" value="1"/>
</dbReference>
<dbReference type="CDD" id="cd04859">
    <property type="entry name" value="Prim_Pol"/>
    <property type="match status" value="1"/>
</dbReference>
<gene>
    <name evidence="3" type="ORF">D2E76_28555</name>
</gene>
<evidence type="ECO:0000256" key="1">
    <source>
        <dbReference type="SAM" id="MobiDB-lite"/>
    </source>
</evidence>
<dbReference type="AlphaFoldDB" id="A0ABD7HFD3"/>
<evidence type="ECO:0000259" key="2">
    <source>
        <dbReference type="SMART" id="SM00943"/>
    </source>
</evidence>
<protein>
    <recommendedName>
        <fullName evidence="2">DNA primase/polymerase bifunctional N-terminal domain-containing protein</fullName>
    </recommendedName>
</protein>
<dbReference type="InterPro" id="IPR015330">
    <property type="entry name" value="DNA_primase/pol_bifunc_N"/>
</dbReference>